<gene>
    <name evidence="1" type="ORF">BWD09_06505</name>
</gene>
<name>A0A1X3DAG0_9NEIS</name>
<evidence type="ECO:0000313" key="1">
    <source>
        <dbReference type="EMBL" id="OSI16870.1"/>
    </source>
</evidence>
<evidence type="ECO:0000313" key="2">
    <source>
        <dbReference type="Proteomes" id="UP000193118"/>
    </source>
</evidence>
<protein>
    <submittedName>
        <fullName evidence="1">Uncharacterized protein</fullName>
    </submittedName>
</protein>
<comment type="caution">
    <text evidence="1">The sequence shown here is derived from an EMBL/GenBank/DDBJ whole genome shotgun (WGS) entry which is preliminary data.</text>
</comment>
<dbReference type="EMBL" id="MTBO01000013">
    <property type="protein sequence ID" value="OSI16870.1"/>
    <property type="molecule type" value="Genomic_DNA"/>
</dbReference>
<accession>A0A1X3DAG0</accession>
<proteinExistence type="predicted"/>
<organism evidence="1 2">
    <name type="scientific">Neisseria dentiae</name>
    <dbReference type="NCBI Taxonomy" id="194197"/>
    <lineage>
        <taxon>Bacteria</taxon>
        <taxon>Pseudomonadati</taxon>
        <taxon>Pseudomonadota</taxon>
        <taxon>Betaproteobacteria</taxon>
        <taxon>Neisseriales</taxon>
        <taxon>Neisseriaceae</taxon>
        <taxon>Neisseria</taxon>
    </lineage>
</organism>
<reference evidence="2" key="1">
    <citation type="submission" date="2017-01" db="EMBL/GenBank/DDBJ databases">
        <authorList>
            <person name="Wolfgang W.J."/>
            <person name="Cole J."/>
            <person name="Wroblewski D."/>
            <person name="Mcginnis J."/>
            <person name="Musser K.A."/>
        </authorList>
    </citation>
    <scope>NUCLEOTIDE SEQUENCE [LARGE SCALE GENOMIC DNA]</scope>
    <source>
        <strain evidence="2">DSM 19151</strain>
    </source>
</reference>
<dbReference type="Proteomes" id="UP000193118">
    <property type="component" value="Unassembled WGS sequence"/>
</dbReference>
<keyword evidence="2" id="KW-1185">Reference proteome</keyword>
<sequence length="78" mass="8855">MEEQILGRDSVPEPDIAFLLCCVVAAKQEAFRLYSVEHHHGEIGGELSLLNRIEEELLQYQADMHYLGIYPDNPPSNT</sequence>
<dbReference type="AlphaFoldDB" id="A0A1X3DAG0"/>